<feature type="transmembrane region" description="Helical" evidence="1">
    <location>
        <begin position="75"/>
        <end position="94"/>
    </location>
</feature>
<keyword evidence="1" id="KW-0812">Transmembrane</keyword>
<evidence type="ECO:0000313" key="2">
    <source>
        <dbReference type="EMBL" id="KAK5083258.1"/>
    </source>
</evidence>
<keyword evidence="3" id="KW-1185">Reference proteome</keyword>
<reference evidence="2 3" key="1">
    <citation type="submission" date="2023-08" db="EMBL/GenBank/DDBJ databases">
        <title>Black Yeasts Isolated from many extreme environments.</title>
        <authorList>
            <person name="Coleine C."/>
            <person name="Stajich J.E."/>
            <person name="Selbmann L."/>
        </authorList>
    </citation>
    <scope>NUCLEOTIDE SEQUENCE [LARGE SCALE GENOMIC DNA]</scope>
    <source>
        <strain evidence="2 3">CCFEE 5885</strain>
    </source>
</reference>
<dbReference type="Proteomes" id="UP001345013">
    <property type="component" value="Unassembled WGS sequence"/>
</dbReference>
<keyword evidence="1" id="KW-0472">Membrane</keyword>
<comment type="caution">
    <text evidence="2">The sequence shown here is derived from an EMBL/GenBank/DDBJ whole genome shotgun (WGS) entry which is preliminary data.</text>
</comment>
<sequence>MPSSALFDFRDASIHGDPKWTRGSPTLGRFAPTVVLTLAILSIIEIVIGIVWITSIESLGNGWGSLTFPQVIQPLIVPAMAFFNTIPSLHLHVLARSNNPVLAMVFSGFLAALFLGSAVVFLPPCTGKNAPVSASALNHTDVQISAYQRTECPSGGHRGVWAAMVAFQFITFVGYTVHFLIAMAVWRGLREYDAGVRGGQIIELVDEEEKRRREEEARKRWREMQGNL</sequence>
<evidence type="ECO:0008006" key="4">
    <source>
        <dbReference type="Google" id="ProtNLM"/>
    </source>
</evidence>
<evidence type="ECO:0000256" key="1">
    <source>
        <dbReference type="SAM" id="Phobius"/>
    </source>
</evidence>
<accession>A0ABR0K2U0</accession>
<evidence type="ECO:0000313" key="3">
    <source>
        <dbReference type="Proteomes" id="UP001345013"/>
    </source>
</evidence>
<name>A0ABR0K2U0_9EURO</name>
<keyword evidence="1" id="KW-1133">Transmembrane helix</keyword>
<gene>
    <name evidence="2" type="ORF">LTR24_007821</name>
</gene>
<proteinExistence type="predicted"/>
<feature type="transmembrane region" description="Helical" evidence="1">
    <location>
        <begin position="101"/>
        <end position="122"/>
    </location>
</feature>
<organism evidence="2 3">
    <name type="scientific">Lithohypha guttulata</name>
    <dbReference type="NCBI Taxonomy" id="1690604"/>
    <lineage>
        <taxon>Eukaryota</taxon>
        <taxon>Fungi</taxon>
        <taxon>Dikarya</taxon>
        <taxon>Ascomycota</taxon>
        <taxon>Pezizomycotina</taxon>
        <taxon>Eurotiomycetes</taxon>
        <taxon>Chaetothyriomycetidae</taxon>
        <taxon>Chaetothyriales</taxon>
        <taxon>Trichomeriaceae</taxon>
        <taxon>Lithohypha</taxon>
    </lineage>
</organism>
<feature type="transmembrane region" description="Helical" evidence="1">
    <location>
        <begin position="160"/>
        <end position="186"/>
    </location>
</feature>
<dbReference type="EMBL" id="JAVRRG010000123">
    <property type="protein sequence ID" value="KAK5083258.1"/>
    <property type="molecule type" value="Genomic_DNA"/>
</dbReference>
<protein>
    <recommendedName>
        <fullName evidence="4">MARVEL domain-containing protein</fullName>
    </recommendedName>
</protein>
<feature type="transmembrane region" description="Helical" evidence="1">
    <location>
        <begin position="30"/>
        <end position="55"/>
    </location>
</feature>